<dbReference type="AlphaFoldDB" id="A0A251X435"/>
<reference evidence="1 2" key="1">
    <citation type="submission" date="2016-12" db="EMBL/GenBank/DDBJ databases">
        <title>Thioflexothrix psekupsii D3 genome sequencing and assembly.</title>
        <authorList>
            <person name="Fomenkov A."/>
            <person name="Vincze T."/>
            <person name="Grabovich M."/>
            <person name="Anton B.P."/>
            <person name="Dubinina G."/>
            <person name="Orlova M."/>
            <person name="Belousova E."/>
            <person name="Roberts R.J."/>
        </authorList>
    </citation>
    <scope>NUCLEOTIDE SEQUENCE [LARGE SCALE GENOMIC DNA]</scope>
    <source>
        <strain evidence="1">D3</strain>
    </source>
</reference>
<accession>A0A251X435</accession>
<dbReference type="EMBL" id="MSLT01000023">
    <property type="protein sequence ID" value="OUD12254.1"/>
    <property type="molecule type" value="Genomic_DNA"/>
</dbReference>
<comment type="caution">
    <text evidence="1">The sequence shown here is derived from an EMBL/GenBank/DDBJ whole genome shotgun (WGS) entry which is preliminary data.</text>
</comment>
<name>A0A251X435_9GAMM</name>
<evidence type="ECO:0000313" key="1">
    <source>
        <dbReference type="EMBL" id="OUD12254.1"/>
    </source>
</evidence>
<evidence type="ECO:0000313" key="2">
    <source>
        <dbReference type="Proteomes" id="UP000194798"/>
    </source>
</evidence>
<organism evidence="1 2">
    <name type="scientific">Thioflexithrix psekupsensis</name>
    <dbReference type="NCBI Taxonomy" id="1570016"/>
    <lineage>
        <taxon>Bacteria</taxon>
        <taxon>Pseudomonadati</taxon>
        <taxon>Pseudomonadota</taxon>
        <taxon>Gammaproteobacteria</taxon>
        <taxon>Thiotrichales</taxon>
        <taxon>Thioflexithrix</taxon>
    </lineage>
</organism>
<protein>
    <submittedName>
        <fullName evidence="1">Uncharacterized protein</fullName>
    </submittedName>
</protein>
<gene>
    <name evidence="1" type="ORF">TPSD3_14130</name>
</gene>
<proteinExistence type="predicted"/>
<dbReference type="Proteomes" id="UP000194798">
    <property type="component" value="Unassembled WGS sequence"/>
</dbReference>
<keyword evidence="2" id="KW-1185">Reference proteome</keyword>
<dbReference type="RefSeq" id="WP_086489203.1">
    <property type="nucleotide sequence ID" value="NZ_MSLT01000023.1"/>
</dbReference>
<sequence>MQASTATLKPFSVRFSEQVREFFQPYITEEVKATPRREYNTSLENVRDILEETKLKQQLWNNLHVLLGWNVFKTYSESCALEVSRLTEQFKAQQNR</sequence>